<dbReference type="Gene3D" id="3.30.470.20">
    <property type="entry name" value="ATP-grasp fold, B domain"/>
    <property type="match status" value="1"/>
</dbReference>
<dbReference type="AlphaFoldDB" id="A0A0C6P9C8"/>
<dbReference type="Pfam" id="PF13549">
    <property type="entry name" value="ATP-grasp_5"/>
    <property type="match status" value="1"/>
</dbReference>
<evidence type="ECO:0000256" key="3">
    <source>
        <dbReference type="ARBA" id="ARBA00022840"/>
    </source>
</evidence>
<keyword evidence="3" id="KW-0067">ATP-binding</keyword>
<dbReference type="GO" id="GO:0005524">
    <property type="term" value="F:ATP binding"/>
    <property type="evidence" value="ECO:0007669"/>
    <property type="project" value="UniProtKB-KW"/>
</dbReference>
<name>A0A0C6P9C8_BORBO</name>
<gene>
    <name evidence="4" type="ORF">BN112_2767</name>
</gene>
<dbReference type="Proteomes" id="UP000007564">
    <property type="component" value="Chromosome"/>
</dbReference>
<sequence>MSTAISMAGAGTKLDEIDLLLQQWIDAGRQVVHEADSKRILAMAGFPVPGEARGGPAVVKLCADEALHKSELGLVALDVAPGDVERTRRELQERSRRAGVAGGEVLVESMVGDVLMEWFVGCRTDHTFGPVVVVGAGGIYAELLGAPEIRMAPLSARDAERALRHHKAFPIIDGARGREPADIGAFAGLIADVSEFYYRRSHLIAELDLNPVMVRGRHLDPGMVVADASIILQKPTF</sequence>
<proteinExistence type="predicted"/>
<dbReference type="SUPFAM" id="SSF56059">
    <property type="entry name" value="Glutathione synthetase ATP-binding domain-like"/>
    <property type="match status" value="1"/>
</dbReference>
<dbReference type="OrthoDB" id="9807426at2"/>
<protein>
    <recommendedName>
        <fullName evidence="6">Acetyl-CoA synthetase</fullName>
    </recommendedName>
</protein>
<dbReference type="Gene3D" id="3.30.1490.20">
    <property type="entry name" value="ATP-grasp fold, A domain"/>
    <property type="match status" value="1"/>
</dbReference>
<evidence type="ECO:0000313" key="4">
    <source>
        <dbReference type="EMBL" id="CCJ54684.1"/>
    </source>
</evidence>
<dbReference type="KEGG" id="bbh:BN112_2767"/>
<dbReference type="RefSeq" id="WP_015064565.1">
    <property type="nucleotide sequence ID" value="NC_019382.1"/>
</dbReference>
<dbReference type="PANTHER" id="PTHR43334">
    <property type="entry name" value="ACETATE--COA LIGASE [ADP-FORMING]"/>
    <property type="match status" value="1"/>
</dbReference>
<keyword evidence="1" id="KW-0436">Ligase</keyword>
<organism evidence="4 5">
    <name type="scientific">Bordetella bronchiseptica 253</name>
    <dbReference type="NCBI Taxonomy" id="568707"/>
    <lineage>
        <taxon>Bacteria</taxon>
        <taxon>Pseudomonadati</taxon>
        <taxon>Pseudomonadota</taxon>
        <taxon>Betaproteobacteria</taxon>
        <taxon>Burkholderiales</taxon>
        <taxon>Alcaligenaceae</taxon>
        <taxon>Bordetella</taxon>
    </lineage>
</organism>
<dbReference type="HOGENOM" id="CLU_063044_1_1_4"/>
<dbReference type="InterPro" id="IPR013815">
    <property type="entry name" value="ATP_grasp_subdomain_1"/>
</dbReference>
<accession>A0A0C6P9C8</accession>
<evidence type="ECO:0000256" key="2">
    <source>
        <dbReference type="ARBA" id="ARBA00022741"/>
    </source>
</evidence>
<evidence type="ECO:0000313" key="5">
    <source>
        <dbReference type="Proteomes" id="UP000007564"/>
    </source>
</evidence>
<dbReference type="GO" id="GO:0016874">
    <property type="term" value="F:ligase activity"/>
    <property type="evidence" value="ECO:0007669"/>
    <property type="project" value="UniProtKB-KW"/>
</dbReference>
<dbReference type="EMBL" id="HE965806">
    <property type="protein sequence ID" value="CCJ54684.1"/>
    <property type="molecule type" value="Genomic_DNA"/>
</dbReference>
<reference evidence="4 5" key="1">
    <citation type="journal article" date="2012" name="BMC Genomics">
        <title>Comparative genomics of the classical Bordetella subspecies: the evolution and exchange of virulence-associated diversity amongst closely related pathogens.</title>
        <authorList>
            <person name="Park J."/>
            <person name="Zhang Y."/>
            <person name="Buboltz A.M."/>
            <person name="Zhang X."/>
            <person name="Schuster S.C."/>
            <person name="Ahuja U."/>
            <person name="Liu M."/>
            <person name="Miller J.F."/>
            <person name="Sebaihia M."/>
            <person name="Bentley S.D."/>
            <person name="Parkhill J."/>
            <person name="Harvill E.T."/>
        </authorList>
    </citation>
    <scope>NUCLEOTIDE SEQUENCE [LARGE SCALE GENOMIC DNA]</scope>
    <source>
        <strain evidence="4 5">253</strain>
    </source>
</reference>
<evidence type="ECO:0000256" key="1">
    <source>
        <dbReference type="ARBA" id="ARBA00022598"/>
    </source>
</evidence>
<dbReference type="PANTHER" id="PTHR43334:SF1">
    <property type="entry name" value="3-HYDROXYPROPIONATE--COA LIGASE [ADP-FORMING]"/>
    <property type="match status" value="1"/>
</dbReference>
<evidence type="ECO:0008006" key="6">
    <source>
        <dbReference type="Google" id="ProtNLM"/>
    </source>
</evidence>
<dbReference type="InterPro" id="IPR051538">
    <property type="entry name" value="Acyl-CoA_Synth/Transferase"/>
</dbReference>
<keyword evidence="2" id="KW-0547">Nucleotide-binding</keyword>